<accession>A0A364LLW5</accession>
<dbReference type="AlphaFoldDB" id="A0A364LLW5"/>
<feature type="region of interest" description="Disordered" evidence="1">
    <location>
        <begin position="576"/>
        <end position="598"/>
    </location>
</feature>
<proteinExistence type="predicted"/>
<evidence type="ECO:0000313" key="3">
    <source>
        <dbReference type="Proteomes" id="UP000249458"/>
    </source>
</evidence>
<evidence type="ECO:0000313" key="2">
    <source>
        <dbReference type="EMBL" id="RAP37867.1"/>
    </source>
</evidence>
<comment type="caution">
    <text evidence="2">The sequence shown here is derived from an EMBL/GenBank/DDBJ whole genome shotgun (WGS) entry which is preliminary data.</text>
</comment>
<gene>
    <name evidence="2" type="ORF">B1207_02440</name>
</gene>
<reference evidence="2 3" key="1">
    <citation type="submission" date="2017-02" db="EMBL/GenBank/DDBJ databases">
        <title>Legionella quilivanii strain from human: case report and whole genome sequencing analysis.</title>
        <authorList>
            <person name="Lalancette C."/>
            <person name="Leduc J.-M."/>
            <person name="Levesque S."/>
            <person name="Fournier E."/>
            <person name="Saoud J."/>
            <person name="Faucher S.P."/>
            <person name="Bernard K."/>
            <person name="Martineau C."/>
            <person name="Longtin J."/>
        </authorList>
    </citation>
    <scope>NUCLEOTIDE SEQUENCE [LARGE SCALE GENOMIC DNA]</scope>
    <source>
        <strain evidence="2 3">ID143958</strain>
    </source>
</reference>
<name>A0A364LLW5_9GAMM</name>
<dbReference type="EMBL" id="MVJN01000002">
    <property type="protein sequence ID" value="RAP37867.1"/>
    <property type="molecule type" value="Genomic_DNA"/>
</dbReference>
<protein>
    <submittedName>
        <fullName evidence="2">Uncharacterized protein</fullName>
    </submittedName>
</protein>
<sequence>MPRFLNNSQQIINLLSKEYNVDCTAYENINFKVMKSYKYFSQKKLINASPSDFIPTENEVKDNPQLLKLITSILFSDRFDFLNFEENVLISADYFKSKLIEVQNYIQICHSSLSPDERALKVDAIEFLICQMIGLRLLKEIREKKLELPFEQISRKDAEKDLQALKNIMPKLGTTKKLTLSFNDSFPQTLVGASVSARYMDPFRYAVSNGQRAKTNAYTPLSAWSEDNLASFFCGQLRQTAMKARKNAQKAQTAVAAPNLSGNTPSDMYNFHRLDMHLSCSKIRYALIRKYGVNQYHPLYVGSLVEFLKREYGYSVESYLDLCMGWADRMAGAFGASPLGVNRYVGTDPNTKLVPAYKEIIANHQPKNFQTFTYALPMEALTQAQLCPDGKPNHMMLTSPPYFDKENYPGKLQSHKLYPKYEDWFKNFMMPLISQAQMGLEVGGFIAIEMGSALDRSIDIPGDIDTYLGKCPQLEKLGKFVNTRYYSTPTFLVRYVGSFPLEKPIQLQISENLEFIGGGNFNDETCVDEFEQKKLMAASALALMSSDYSNEPPLLPEDPLQEDEVLAGGAVFKRANDNQDTDTLKKQKGNQSPSRAKNAGHLSKFGIHAHREDSFTSPFVKSAEQAMNSLEQDIDRPGFKF</sequence>
<evidence type="ECO:0000256" key="1">
    <source>
        <dbReference type="SAM" id="MobiDB-lite"/>
    </source>
</evidence>
<dbReference type="Gene3D" id="3.40.50.150">
    <property type="entry name" value="Vaccinia Virus protein VP39"/>
    <property type="match status" value="1"/>
</dbReference>
<organism evidence="2 3">
    <name type="scientific">Legionella quinlivanii</name>
    <dbReference type="NCBI Taxonomy" id="45073"/>
    <lineage>
        <taxon>Bacteria</taxon>
        <taxon>Pseudomonadati</taxon>
        <taxon>Pseudomonadota</taxon>
        <taxon>Gammaproteobacteria</taxon>
        <taxon>Legionellales</taxon>
        <taxon>Legionellaceae</taxon>
        <taxon>Legionella</taxon>
    </lineage>
</organism>
<dbReference type="Proteomes" id="UP000249458">
    <property type="component" value="Unassembled WGS sequence"/>
</dbReference>
<feature type="compositionally biased region" description="Basic and acidic residues" evidence="1">
    <location>
        <begin position="576"/>
        <end position="585"/>
    </location>
</feature>
<dbReference type="InterPro" id="IPR029063">
    <property type="entry name" value="SAM-dependent_MTases_sf"/>
</dbReference>